<feature type="non-terminal residue" evidence="7">
    <location>
        <position position="1"/>
    </location>
</feature>
<evidence type="ECO:0000256" key="3">
    <source>
        <dbReference type="ARBA" id="ARBA00023235"/>
    </source>
</evidence>
<dbReference type="SUPFAM" id="SSF52540">
    <property type="entry name" value="P-loop containing nucleoside triphosphate hydrolases"/>
    <property type="match status" value="1"/>
</dbReference>
<sequence>SATMPPAILQDVCDTLQIVHANSYHLNLGNRRPNLKYEVQKIKNKTPESIGLLFPEILPNQFPRAIVFVDQIDDSMRLCRWLRIRYPDKKERIHFYNSRRSLEAKTELTTKMRGGKIDIFLTTVALALGMDFKDVGLVVQWLAPTTLEDWYRKAGRGGRD</sequence>
<dbReference type="Proteomes" id="UP000054279">
    <property type="component" value="Unassembled WGS sequence"/>
</dbReference>
<feature type="domain" description="Helicase C-terminal" evidence="6">
    <location>
        <begin position="34"/>
        <end position="160"/>
    </location>
</feature>
<dbReference type="GO" id="GO:0043138">
    <property type="term" value="F:3'-5' DNA helicase activity"/>
    <property type="evidence" value="ECO:0007669"/>
    <property type="project" value="UniProtKB-EC"/>
</dbReference>
<evidence type="ECO:0000313" key="8">
    <source>
        <dbReference type="Proteomes" id="UP000054279"/>
    </source>
</evidence>
<dbReference type="EMBL" id="KN837250">
    <property type="protein sequence ID" value="KIJ31008.1"/>
    <property type="molecule type" value="Genomic_DNA"/>
</dbReference>
<dbReference type="GO" id="GO:0005694">
    <property type="term" value="C:chromosome"/>
    <property type="evidence" value="ECO:0007669"/>
    <property type="project" value="TreeGrafter"/>
</dbReference>
<organism evidence="7 8">
    <name type="scientific">Sphaerobolus stellatus (strain SS14)</name>
    <dbReference type="NCBI Taxonomy" id="990650"/>
    <lineage>
        <taxon>Eukaryota</taxon>
        <taxon>Fungi</taxon>
        <taxon>Dikarya</taxon>
        <taxon>Basidiomycota</taxon>
        <taxon>Agaricomycotina</taxon>
        <taxon>Agaricomycetes</taxon>
        <taxon>Phallomycetidae</taxon>
        <taxon>Geastrales</taxon>
        <taxon>Sphaerobolaceae</taxon>
        <taxon>Sphaerobolus</taxon>
    </lineage>
</organism>
<accession>A0A0C9TM46</accession>
<dbReference type="GO" id="GO:0005737">
    <property type="term" value="C:cytoplasm"/>
    <property type="evidence" value="ECO:0007669"/>
    <property type="project" value="TreeGrafter"/>
</dbReference>
<dbReference type="GO" id="GO:0003677">
    <property type="term" value="F:DNA binding"/>
    <property type="evidence" value="ECO:0007669"/>
    <property type="project" value="UniProtKB-KW"/>
</dbReference>
<dbReference type="Pfam" id="PF00271">
    <property type="entry name" value="Helicase_C"/>
    <property type="match status" value="1"/>
</dbReference>
<dbReference type="PANTHER" id="PTHR13710:SF105">
    <property type="entry name" value="ATP-DEPENDENT DNA HELICASE Q1"/>
    <property type="match status" value="1"/>
</dbReference>
<gene>
    <name evidence="7" type="ORF">M422DRAFT_108117</name>
</gene>
<name>A0A0C9TM46_SPHS4</name>
<keyword evidence="8" id="KW-1185">Reference proteome</keyword>
<evidence type="ECO:0000259" key="6">
    <source>
        <dbReference type="PROSITE" id="PS51194"/>
    </source>
</evidence>
<keyword evidence="2" id="KW-0238">DNA-binding</keyword>
<dbReference type="PROSITE" id="PS51194">
    <property type="entry name" value="HELICASE_CTER"/>
    <property type="match status" value="1"/>
</dbReference>
<dbReference type="InterPro" id="IPR027417">
    <property type="entry name" value="P-loop_NTPase"/>
</dbReference>
<reference evidence="7 8" key="1">
    <citation type="submission" date="2014-06" db="EMBL/GenBank/DDBJ databases">
        <title>Evolutionary Origins and Diversification of the Mycorrhizal Mutualists.</title>
        <authorList>
            <consortium name="DOE Joint Genome Institute"/>
            <consortium name="Mycorrhizal Genomics Consortium"/>
            <person name="Kohler A."/>
            <person name="Kuo A."/>
            <person name="Nagy L.G."/>
            <person name="Floudas D."/>
            <person name="Copeland A."/>
            <person name="Barry K.W."/>
            <person name="Cichocki N."/>
            <person name="Veneault-Fourrey C."/>
            <person name="LaButti K."/>
            <person name="Lindquist E.A."/>
            <person name="Lipzen A."/>
            <person name="Lundell T."/>
            <person name="Morin E."/>
            <person name="Murat C."/>
            <person name="Riley R."/>
            <person name="Ohm R."/>
            <person name="Sun H."/>
            <person name="Tunlid A."/>
            <person name="Henrissat B."/>
            <person name="Grigoriev I.V."/>
            <person name="Hibbett D.S."/>
            <person name="Martin F."/>
        </authorList>
    </citation>
    <scope>NUCLEOTIDE SEQUENCE [LARGE SCALE GENOMIC DNA]</scope>
    <source>
        <strain evidence="7 8">SS14</strain>
    </source>
</reference>
<comment type="similarity">
    <text evidence="1">Belongs to the helicase family. RecQ subfamily.</text>
</comment>
<dbReference type="AlphaFoldDB" id="A0A0C9TM46"/>
<evidence type="ECO:0000313" key="7">
    <source>
        <dbReference type="EMBL" id="KIJ31008.1"/>
    </source>
</evidence>
<proteinExistence type="inferred from homology"/>
<feature type="non-terminal residue" evidence="7">
    <location>
        <position position="160"/>
    </location>
</feature>
<dbReference type="HOGENOM" id="CLU_001103_19_1_1"/>
<dbReference type="InterPro" id="IPR001650">
    <property type="entry name" value="Helicase_C-like"/>
</dbReference>
<dbReference type="Gene3D" id="3.40.50.300">
    <property type="entry name" value="P-loop containing nucleotide triphosphate hydrolases"/>
    <property type="match status" value="1"/>
</dbReference>
<evidence type="ECO:0000256" key="4">
    <source>
        <dbReference type="ARBA" id="ARBA00034617"/>
    </source>
</evidence>
<dbReference type="PANTHER" id="PTHR13710">
    <property type="entry name" value="DNA HELICASE RECQ FAMILY MEMBER"/>
    <property type="match status" value="1"/>
</dbReference>
<dbReference type="OrthoDB" id="10261556at2759"/>
<protein>
    <recommendedName>
        <fullName evidence="5">DNA 3'-5' helicase</fullName>
        <ecNumber evidence="5">5.6.2.4</ecNumber>
    </recommendedName>
</protein>
<keyword evidence="3" id="KW-0413">Isomerase</keyword>
<dbReference type="GO" id="GO:0009378">
    <property type="term" value="F:four-way junction helicase activity"/>
    <property type="evidence" value="ECO:0007669"/>
    <property type="project" value="TreeGrafter"/>
</dbReference>
<evidence type="ECO:0000256" key="5">
    <source>
        <dbReference type="ARBA" id="ARBA00034808"/>
    </source>
</evidence>
<evidence type="ECO:0000256" key="2">
    <source>
        <dbReference type="ARBA" id="ARBA00023125"/>
    </source>
</evidence>
<dbReference type="GO" id="GO:0000724">
    <property type="term" value="P:double-strand break repair via homologous recombination"/>
    <property type="evidence" value="ECO:0007669"/>
    <property type="project" value="TreeGrafter"/>
</dbReference>
<dbReference type="EC" id="5.6.2.4" evidence="5"/>
<comment type="catalytic activity">
    <reaction evidence="4">
        <text>Couples ATP hydrolysis with the unwinding of duplex DNA by translocating in the 3'-5' direction.</text>
        <dbReference type="EC" id="5.6.2.4"/>
    </reaction>
</comment>
<evidence type="ECO:0000256" key="1">
    <source>
        <dbReference type="ARBA" id="ARBA00005446"/>
    </source>
</evidence>